<comment type="caution">
    <text evidence="1">The sequence shown here is derived from an EMBL/GenBank/DDBJ whole genome shotgun (WGS) entry which is preliminary data.</text>
</comment>
<evidence type="ECO:0000313" key="1">
    <source>
        <dbReference type="EMBL" id="OCB91759.1"/>
    </source>
</evidence>
<proteinExistence type="predicted"/>
<dbReference type="OrthoDB" id="4502494at2759"/>
<gene>
    <name evidence="1" type="ORF">A7U60_g987</name>
</gene>
<name>A0A9Q5NF18_SANBA</name>
<dbReference type="Proteomes" id="UP000757232">
    <property type="component" value="Unassembled WGS sequence"/>
</dbReference>
<accession>A0A9Q5NF18</accession>
<dbReference type="EMBL" id="LNZH02000066">
    <property type="protein sequence ID" value="OCB91759.1"/>
    <property type="molecule type" value="Genomic_DNA"/>
</dbReference>
<reference evidence="1" key="1">
    <citation type="submission" date="2016-06" db="EMBL/GenBank/DDBJ databases">
        <title>Draft Genome sequence of the fungus Inonotus baumii.</title>
        <authorList>
            <person name="Zhu H."/>
            <person name="Lin W."/>
        </authorList>
    </citation>
    <scope>NUCLEOTIDE SEQUENCE</scope>
    <source>
        <strain evidence="1">821</strain>
    </source>
</reference>
<keyword evidence="2" id="KW-1185">Reference proteome</keyword>
<evidence type="ECO:0000313" key="2">
    <source>
        <dbReference type="Proteomes" id="UP000757232"/>
    </source>
</evidence>
<organism evidence="1 2">
    <name type="scientific">Sanghuangporus baumii</name>
    <name type="common">Phellinus baumii</name>
    <dbReference type="NCBI Taxonomy" id="108892"/>
    <lineage>
        <taxon>Eukaryota</taxon>
        <taxon>Fungi</taxon>
        <taxon>Dikarya</taxon>
        <taxon>Basidiomycota</taxon>
        <taxon>Agaricomycotina</taxon>
        <taxon>Agaricomycetes</taxon>
        <taxon>Hymenochaetales</taxon>
        <taxon>Hymenochaetaceae</taxon>
        <taxon>Sanghuangporus</taxon>
    </lineage>
</organism>
<protein>
    <submittedName>
        <fullName evidence="1">Pol poly protein</fullName>
    </submittedName>
</protein>
<dbReference type="AlphaFoldDB" id="A0A9Q5NF18"/>
<sequence length="148" mass="16746">MEQGLSQGQKGCQWCTPVDSVMQLPKVEGKVLERRARSETEFKGTLGLHKPATLSIVQKYAQEKALNERMADPASNKSLEEMLPKQIWEFRDRFDKEAAKQLPSSSQWDMKIKLLPGAELPKPGPIYPLAPAEKRAVQEWLCKNLKKG</sequence>